<dbReference type="EMBL" id="JAHRIQ010058257">
    <property type="protein sequence ID" value="MEQ2239554.1"/>
    <property type="molecule type" value="Genomic_DNA"/>
</dbReference>
<organism evidence="2 3">
    <name type="scientific">Ilyodon furcidens</name>
    <name type="common">goldbreast splitfin</name>
    <dbReference type="NCBI Taxonomy" id="33524"/>
    <lineage>
        <taxon>Eukaryota</taxon>
        <taxon>Metazoa</taxon>
        <taxon>Chordata</taxon>
        <taxon>Craniata</taxon>
        <taxon>Vertebrata</taxon>
        <taxon>Euteleostomi</taxon>
        <taxon>Actinopterygii</taxon>
        <taxon>Neopterygii</taxon>
        <taxon>Teleostei</taxon>
        <taxon>Neoteleostei</taxon>
        <taxon>Acanthomorphata</taxon>
        <taxon>Ovalentaria</taxon>
        <taxon>Atherinomorphae</taxon>
        <taxon>Cyprinodontiformes</taxon>
        <taxon>Goodeidae</taxon>
        <taxon>Ilyodon</taxon>
    </lineage>
</organism>
<feature type="compositionally biased region" description="Basic residues" evidence="1">
    <location>
        <begin position="31"/>
        <end position="40"/>
    </location>
</feature>
<feature type="region of interest" description="Disordered" evidence="1">
    <location>
        <begin position="20"/>
        <end position="49"/>
    </location>
</feature>
<evidence type="ECO:0000313" key="2">
    <source>
        <dbReference type="EMBL" id="MEQ2239554.1"/>
    </source>
</evidence>
<comment type="caution">
    <text evidence="2">The sequence shown here is derived from an EMBL/GenBank/DDBJ whole genome shotgun (WGS) entry which is preliminary data.</text>
</comment>
<evidence type="ECO:0000256" key="1">
    <source>
        <dbReference type="SAM" id="MobiDB-lite"/>
    </source>
</evidence>
<gene>
    <name evidence="2" type="ORF">ILYODFUR_005588</name>
</gene>
<name>A0ABV0U2Y7_9TELE</name>
<protein>
    <submittedName>
        <fullName evidence="2">Uncharacterized protein</fullName>
    </submittedName>
</protein>
<proteinExistence type="predicted"/>
<dbReference type="Proteomes" id="UP001482620">
    <property type="component" value="Unassembled WGS sequence"/>
</dbReference>
<keyword evidence="3" id="KW-1185">Reference proteome</keyword>
<accession>A0ABV0U2Y7</accession>
<reference evidence="2 3" key="1">
    <citation type="submission" date="2021-06" db="EMBL/GenBank/DDBJ databases">
        <authorList>
            <person name="Palmer J.M."/>
        </authorList>
    </citation>
    <scope>NUCLEOTIDE SEQUENCE [LARGE SCALE GENOMIC DNA]</scope>
    <source>
        <strain evidence="3">if_2019</strain>
        <tissue evidence="2">Muscle</tissue>
    </source>
</reference>
<sequence length="114" mass="12002">MHGSAEVILITRLSPVLRSTTAQVTPGGSPKPRKASKQKKPGGLFYKPSGTASKLPWRAPLRIGPLVIARVSQVTLGVSKCDYLFLTVPLLPAGLGYISASSIWGVFTGDKGPC</sequence>
<evidence type="ECO:0000313" key="3">
    <source>
        <dbReference type="Proteomes" id="UP001482620"/>
    </source>
</evidence>